<reference evidence="2 3" key="2">
    <citation type="submission" date="2014-07" db="EMBL/GenBank/DDBJ databases">
        <title>Porphyromonadaceae bacterium OUH 334697 = ATCC BAA-2682 = DSM 28341 draft genome.</title>
        <authorList>
            <person name="Sydenham T.V."/>
            <person name="Hasman H."/>
            <person name="Justesen U.S."/>
        </authorList>
    </citation>
    <scope>NUCLEOTIDE SEQUENCE [LARGE SCALE GENOMIC DNA]</scope>
    <source>
        <strain evidence="2 3">OUH 334697</strain>
    </source>
</reference>
<evidence type="ECO:0000313" key="1">
    <source>
        <dbReference type="EMBL" id="KIO46746.1"/>
    </source>
</evidence>
<dbReference type="SUPFAM" id="SSF48371">
    <property type="entry name" value="ARM repeat"/>
    <property type="match status" value="1"/>
</dbReference>
<dbReference type="OrthoDB" id="1121286at2"/>
<dbReference type="InterPro" id="IPR016024">
    <property type="entry name" value="ARM-type_fold"/>
</dbReference>
<gene>
    <name evidence="1" type="ORF">BA92_02485</name>
    <name evidence="2" type="ORF">IE90_02265</name>
</gene>
<proteinExistence type="predicted"/>
<sequence length="187" mass="21076">MENKQDILKKLGSNDIDLVTEAIEQIKTEGDLSIVPELLDILLQCKEPVIITHITSLLSDIKDSGFKTILMEKLIQAANNSEKPNLLRICWESAIDFSEYMDIFLDILLKDDFISALEASTVIENLSDNLSEVKIKEAIERIKALPADDDKAFLLEGVLLHLEEMLDSSKEDDDEEEHHHCGCDGHD</sequence>
<evidence type="ECO:0000313" key="3">
    <source>
        <dbReference type="Proteomes" id="UP000031937"/>
    </source>
</evidence>
<organism evidence="1 4">
    <name type="scientific">Sanguibacteroides justesenii</name>
    <dbReference type="NCBI Taxonomy" id="1547597"/>
    <lineage>
        <taxon>Bacteria</taxon>
        <taxon>Pseudomonadati</taxon>
        <taxon>Bacteroidota</taxon>
        <taxon>Bacteroidia</taxon>
        <taxon>Bacteroidales</taxon>
        <taxon>Porphyromonadaceae</taxon>
        <taxon>Sanguibacteroides</taxon>
    </lineage>
</organism>
<reference evidence="1 4" key="1">
    <citation type="submission" date="2014-07" db="EMBL/GenBank/DDBJ databases">
        <title>Porphyromonadaceae bacterium OUH 308042 = ATCC BAA-2681 = DSM 28342 draft genome.</title>
        <authorList>
            <person name="Sydenham T.V."/>
            <person name="Hasman H."/>
            <person name="Justensen U.S."/>
        </authorList>
    </citation>
    <scope>NUCLEOTIDE SEQUENCE [LARGE SCALE GENOMIC DNA]</scope>
    <source>
        <strain evidence="1 4">OUH 308042</strain>
    </source>
</reference>
<dbReference type="EMBL" id="JPIU01000025">
    <property type="protein sequence ID" value="KIO46746.1"/>
    <property type="molecule type" value="Genomic_DNA"/>
</dbReference>
<protein>
    <recommendedName>
        <fullName evidence="5">HEAT repeat domain-containing protein</fullName>
    </recommendedName>
</protein>
<comment type="caution">
    <text evidence="1">The sequence shown here is derived from an EMBL/GenBank/DDBJ whole genome shotgun (WGS) entry which is preliminary data.</text>
</comment>
<keyword evidence="4" id="KW-1185">Reference proteome</keyword>
<dbReference type="Proteomes" id="UP000031937">
    <property type="component" value="Unassembled WGS sequence"/>
</dbReference>
<dbReference type="EMBL" id="JPIT01000008">
    <property type="protein sequence ID" value="KIO46865.1"/>
    <property type="molecule type" value="Genomic_DNA"/>
</dbReference>
<evidence type="ECO:0000313" key="4">
    <source>
        <dbReference type="Proteomes" id="UP000031980"/>
    </source>
</evidence>
<name>A0A0C3RHL2_9PORP</name>
<evidence type="ECO:0008006" key="5">
    <source>
        <dbReference type="Google" id="ProtNLM"/>
    </source>
</evidence>
<accession>A0A0C3RHL2</accession>
<evidence type="ECO:0000313" key="2">
    <source>
        <dbReference type="EMBL" id="KIO46865.1"/>
    </source>
</evidence>
<dbReference type="RefSeq" id="WP_041502284.1">
    <property type="nucleotide sequence ID" value="NZ_JPIT01000008.1"/>
</dbReference>
<dbReference type="Proteomes" id="UP000031980">
    <property type="component" value="Unassembled WGS sequence"/>
</dbReference>
<dbReference type="AlphaFoldDB" id="A0A0C3RHL2"/>